<dbReference type="SUPFAM" id="SSF54373">
    <property type="entry name" value="FAD-linked reductases, C-terminal domain"/>
    <property type="match status" value="1"/>
</dbReference>
<dbReference type="GO" id="GO:0004497">
    <property type="term" value="F:monooxygenase activity"/>
    <property type="evidence" value="ECO:0007669"/>
    <property type="project" value="UniProtKB-KW"/>
</dbReference>
<dbReference type="InterPro" id="IPR036188">
    <property type="entry name" value="FAD/NAD-bd_sf"/>
</dbReference>
<reference evidence="7 8" key="1">
    <citation type="submission" date="2020-11" db="EMBL/GenBank/DDBJ databases">
        <title>Description of Pontivivens ytuae sp. nov. isolated from deep sea sediment of Mariana Trench.</title>
        <authorList>
            <person name="Wang Z."/>
            <person name="Sun Q.-L."/>
            <person name="Xu X.-D."/>
            <person name="Tang Y.-Z."/>
            <person name="Zhang J."/>
        </authorList>
    </citation>
    <scope>NUCLEOTIDE SEQUENCE [LARGE SCALE GENOMIC DNA]</scope>
    <source>
        <strain evidence="7 8">MT2928</strain>
    </source>
</reference>
<evidence type="ECO:0000256" key="3">
    <source>
        <dbReference type="ARBA" id="ARBA00022827"/>
    </source>
</evidence>
<dbReference type="KEGG" id="poz:I0K15_15230"/>
<dbReference type="PANTHER" id="PTHR13789:SF318">
    <property type="entry name" value="GERANYLGERANYL DIPHOSPHATE REDUCTASE"/>
    <property type="match status" value="1"/>
</dbReference>
<evidence type="ECO:0000256" key="1">
    <source>
        <dbReference type="ARBA" id="ARBA00001974"/>
    </source>
</evidence>
<feature type="domain" description="FAD-binding" evidence="6">
    <location>
        <begin position="8"/>
        <end position="335"/>
    </location>
</feature>
<keyword evidence="8" id="KW-1185">Reference proteome</keyword>
<comment type="cofactor">
    <cofactor evidence="1">
        <name>FAD</name>
        <dbReference type="ChEBI" id="CHEBI:57692"/>
    </cofactor>
</comment>
<dbReference type="PRINTS" id="PR00420">
    <property type="entry name" value="RNGMNOXGNASE"/>
</dbReference>
<keyword evidence="5 7" id="KW-0503">Monooxygenase</keyword>
<evidence type="ECO:0000313" key="8">
    <source>
        <dbReference type="Proteomes" id="UP000594800"/>
    </source>
</evidence>
<dbReference type="Proteomes" id="UP000594800">
    <property type="component" value="Chromosome"/>
</dbReference>
<accession>A0A7S9LQ24</accession>
<dbReference type="Gene3D" id="3.50.50.60">
    <property type="entry name" value="FAD/NAD(P)-binding domain"/>
    <property type="match status" value="1"/>
</dbReference>
<sequence>MGEVRRAAVIGAGIGGLTAALALARRGCEVVLFERAPELGEVGAGLQLGPNGMKVMAALGIADAVRAAGVVPEMVELRDHDAGRPLMRLPMGAAADARWGAPMVNLHRADLVEVLAAAVKEAGVELRLGREITAGGTVQGEVEGKAFDIVVGADGIRSTLRAEIGQGSLPRYTGHVAWRALVTRDPAEPAVTALTLGPDRHLVTYALRGGTLANVVAVARRADWRGEGWFEEDDPDTLRATFAGWNDAAEALLARVEQTWLWGLFDHAPLPRWHLGRLVLLGDACHPMLPFLAQGATQAVEDAWVLADAVGAEGLNGLETYAARRIDRATRVQRAAVAQGRLDHLGGLVRPVVQLGMRTVGAVTPGFAARRFDWLYGHDVTAG</sequence>
<keyword evidence="2" id="KW-0285">Flavoprotein</keyword>
<dbReference type="AlphaFoldDB" id="A0A7S9LQ24"/>
<dbReference type="RefSeq" id="WP_196102353.1">
    <property type="nucleotide sequence ID" value="NZ_CP064942.1"/>
</dbReference>
<keyword evidence="3" id="KW-0274">FAD</keyword>
<evidence type="ECO:0000256" key="2">
    <source>
        <dbReference type="ARBA" id="ARBA00022630"/>
    </source>
</evidence>
<proteinExistence type="predicted"/>
<dbReference type="PANTHER" id="PTHR13789">
    <property type="entry name" value="MONOOXYGENASE"/>
    <property type="match status" value="1"/>
</dbReference>
<dbReference type="GO" id="GO:0071949">
    <property type="term" value="F:FAD binding"/>
    <property type="evidence" value="ECO:0007669"/>
    <property type="project" value="InterPro"/>
</dbReference>
<evidence type="ECO:0000256" key="5">
    <source>
        <dbReference type="ARBA" id="ARBA00023033"/>
    </source>
</evidence>
<evidence type="ECO:0000256" key="4">
    <source>
        <dbReference type="ARBA" id="ARBA00023002"/>
    </source>
</evidence>
<protein>
    <submittedName>
        <fullName evidence="7">FAD-dependent monooxygenase</fullName>
    </submittedName>
</protein>
<dbReference type="SUPFAM" id="SSF51905">
    <property type="entry name" value="FAD/NAD(P)-binding domain"/>
    <property type="match status" value="1"/>
</dbReference>
<organism evidence="7 8">
    <name type="scientific">Pontivivens ytuae</name>
    <dbReference type="NCBI Taxonomy" id="2789856"/>
    <lineage>
        <taxon>Bacteria</taxon>
        <taxon>Pseudomonadati</taxon>
        <taxon>Pseudomonadota</taxon>
        <taxon>Alphaproteobacteria</taxon>
        <taxon>Rhodobacterales</taxon>
        <taxon>Paracoccaceae</taxon>
        <taxon>Pontivivens</taxon>
    </lineage>
</organism>
<dbReference type="InterPro" id="IPR050493">
    <property type="entry name" value="FAD-dep_Monooxygenase_BioMet"/>
</dbReference>
<evidence type="ECO:0000259" key="6">
    <source>
        <dbReference type="Pfam" id="PF01494"/>
    </source>
</evidence>
<dbReference type="InterPro" id="IPR002938">
    <property type="entry name" value="FAD-bd"/>
</dbReference>
<keyword evidence="4" id="KW-0560">Oxidoreductase</keyword>
<gene>
    <name evidence="7" type="ORF">I0K15_15230</name>
</gene>
<dbReference type="EMBL" id="CP064942">
    <property type="protein sequence ID" value="QPH53142.1"/>
    <property type="molecule type" value="Genomic_DNA"/>
</dbReference>
<dbReference type="Pfam" id="PF01494">
    <property type="entry name" value="FAD_binding_3"/>
    <property type="match status" value="1"/>
</dbReference>
<name>A0A7S9LQ24_9RHOB</name>
<evidence type="ECO:0000313" key="7">
    <source>
        <dbReference type="EMBL" id="QPH53142.1"/>
    </source>
</evidence>